<dbReference type="SUPFAM" id="SSF55347">
    <property type="entry name" value="Glyceraldehyde-3-phosphate dehydrogenase-like, C-terminal domain"/>
    <property type="match status" value="1"/>
</dbReference>
<keyword evidence="9" id="KW-0479">Metal-binding</keyword>
<evidence type="ECO:0000256" key="13">
    <source>
        <dbReference type="ARBA" id="ARBA00023053"/>
    </source>
</evidence>
<evidence type="ECO:0000256" key="8">
    <source>
        <dbReference type="ARBA" id="ARBA00022697"/>
    </source>
</evidence>
<dbReference type="CDD" id="cd04881">
    <property type="entry name" value="ACT_HSDH-Hom"/>
    <property type="match status" value="1"/>
</dbReference>
<keyword evidence="11 18" id="KW-0560">Oxidoreductase</keyword>
<evidence type="ECO:0000256" key="19">
    <source>
        <dbReference type="RuleBase" id="RU004171"/>
    </source>
</evidence>
<evidence type="ECO:0000256" key="9">
    <source>
        <dbReference type="ARBA" id="ARBA00022723"/>
    </source>
</evidence>
<dbReference type="PANTHER" id="PTHR43331">
    <property type="entry name" value="HOMOSERINE DEHYDROGENASE"/>
    <property type="match status" value="1"/>
</dbReference>
<dbReference type="SUPFAM" id="SSF55021">
    <property type="entry name" value="ACT-like"/>
    <property type="match status" value="1"/>
</dbReference>
<dbReference type="EMBL" id="JALBUF010000002">
    <property type="protein sequence ID" value="MCI0182816.1"/>
    <property type="molecule type" value="Genomic_DNA"/>
</dbReference>
<comment type="caution">
    <text evidence="21">The sequence shown here is derived from an EMBL/GenBank/DDBJ whole genome shotgun (WGS) entry which is preliminary data.</text>
</comment>
<dbReference type="InterPro" id="IPR002912">
    <property type="entry name" value="ACT_dom"/>
</dbReference>
<organism evidence="21 22">
    <name type="scientific">Sulfoacidibacillus ferrooxidans</name>
    <dbReference type="NCBI Taxonomy" id="2005001"/>
    <lineage>
        <taxon>Bacteria</taxon>
        <taxon>Bacillati</taxon>
        <taxon>Bacillota</taxon>
        <taxon>Bacilli</taxon>
        <taxon>Bacillales</taxon>
        <taxon>Alicyclobacillaceae</taxon>
        <taxon>Sulfoacidibacillus</taxon>
    </lineage>
</organism>
<evidence type="ECO:0000256" key="7">
    <source>
        <dbReference type="ARBA" id="ARBA00022605"/>
    </source>
</evidence>
<dbReference type="PIRSF" id="PIRSF000098">
    <property type="entry name" value="Homoser_dehydrog"/>
    <property type="match status" value="1"/>
</dbReference>
<keyword evidence="14 18" id="KW-0486">Methionine biosynthesis</keyword>
<dbReference type="GO" id="GO:0009086">
    <property type="term" value="P:methionine biosynthetic process"/>
    <property type="evidence" value="ECO:0007669"/>
    <property type="project" value="UniProtKB-KW"/>
</dbReference>
<dbReference type="GO" id="GO:0050661">
    <property type="term" value="F:NADP binding"/>
    <property type="evidence" value="ECO:0007669"/>
    <property type="project" value="InterPro"/>
</dbReference>
<keyword evidence="22" id="KW-1185">Reference proteome</keyword>
<dbReference type="EC" id="1.1.1.3" evidence="5 18"/>
<comment type="similarity">
    <text evidence="4 19">Belongs to the homoserine dehydrogenase family.</text>
</comment>
<evidence type="ECO:0000256" key="12">
    <source>
        <dbReference type="ARBA" id="ARBA00023027"/>
    </source>
</evidence>
<keyword evidence="8 18" id="KW-0791">Threonine biosynthesis</keyword>
<evidence type="ECO:0000256" key="6">
    <source>
        <dbReference type="ARBA" id="ARBA00013376"/>
    </source>
</evidence>
<evidence type="ECO:0000256" key="1">
    <source>
        <dbReference type="ARBA" id="ARBA00001920"/>
    </source>
</evidence>
<evidence type="ECO:0000256" key="10">
    <source>
        <dbReference type="ARBA" id="ARBA00022857"/>
    </source>
</evidence>
<dbReference type="Pfam" id="PF03447">
    <property type="entry name" value="NAD_binding_3"/>
    <property type="match status" value="1"/>
</dbReference>
<evidence type="ECO:0000313" key="21">
    <source>
        <dbReference type="EMBL" id="MCI0182816.1"/>
    </source>
</evidence>
<dbReference type="Pfam" id="PF01842">
    <property type="entry name" value="ACT"/>
    <property type="match status" value="1"/>
</dbReference>
<gene>
    <name evidence="21" type="primary">hom</name>
    <name evidence="21" type="ORF">MM817_01085</name>
</gene>
<sequence>MEVNIGLLGCGTVGSGVVELVQKRSEMIARLTGLEPIITRVLVRDSHKSRPVVFKHEQLTTNASDILEDPEIRMVIETIGGIEPARTFILQALRAGKHVITANKDLIAEHGAEILDTAEQVGMDVYYEAAVGGAIPLIRPLKESLTANEITDLKGIINGTTNYILSKMTATGADFDEVLQEAQDLGYAESNPASDVDGLDSGRKLAILASIAFHAKVTLDDVDVTGIRTISATDVAYAHELGAVIKLLAEGTDRDGNLSLQVRPTLVLKDHPLAHVSDAFNALYVRGDAAGDLMFFGRGAGSLPTASAIVGDMIEVLRNLRMDTALRVRHLLLPHKRVRRGQGEPTRYYLRLTVRDQSGVFAQIATIFGLAEVSMETVLQKRSSHETAEIVIVTHEVGQEQLNQALTTLYATDSVLTVHNVMPVTGGAQ</sequence>
<comment type="catalytic activity">
    <reaction evidence="15">
        <text>L-homoserine + NADP(+) = L-aspartate 4-semialdehyde + NADPH + H(+)</text>
        <dbReference type="Rhea" id="RHEA:15761"/>
        <dbReference type="ChEBI" id="CHEBI:15378"/>
        <dbReference type="ChEBI" id="CHEBI:57476"/>
        <dbReference type="ChEBI" id="CHEBI:57783"/>
        <dbReference type="ChEBI" id="CHEBI:58349"/>
        <dbReference type="ChEBI" id="CHEBI:537519"/>
        <dbReference type="EC" id="1.1.1.3"/>
    </reaction>
    <physiologicalReaction direction="right-to-left" evidence="15">
        <dbReference type="Rhea" id="RHEA:15763"/>
    </physiologicalReaction>
</comment>
<dbReference type="GO" id="GO:0004412">
    <property type="term" value="F:homoserine dehydrogenase activity"/>
    <property type="evidence" value="ECO:0007669"/>
    <property type="project" value="UniProtKB-EC"/>
</dbReference>
<evidence type="ECO:0000256" key="11">
    <source>
        <dbReference type="ARBA" id="ARBA00023002"/>
    </source>
</evidence>
<proteinExistence type="inferred from homology"/>
<evidence type="ECO:0000256" key="3">
    <source>
        <dbReference type="ARBA" id="ARBA00005062"/>
    </source>
</evidence>
<dbReference type="SUPFAM" id="SSF51735">
    <property type="entry name" value="NAD(P)-binding Rossmann-fold domains"/>
    <property type="match status" value="1"/>
</dbReference>
<evidence type="ECO:0000256" key="15">
    <source>
        <dbReference type="ARBA" id="ARBA00048841"/>
    </source>
</evidence>
<dbReference type="PROSITE" id="PS01042">
    <property type="entry name" value="HOMOSER_DHGENASE"/>
    <property type="match status" value="1"/>
</dbReference>
<dbReference type="GO" id="GO:0009088">
    <property type="term" value="P:threonine biosynthetic process"/>
    <property type="evidence" value="ECO:0007669"/>
    <property type="project" value="UniProtKB-KW"/>
</dbReference>
<dbReference type="PROSITE" id="PS51671">
    <property type="entry name" value="ACT"/>
    <property type="match status" value="1"/>
</dbReference>
<reference evidence="21" key="1">
    <citation type="submission" date="2022-03" db="EMBL/GenBank/DDBJ databases">
        <title>Draft Genome Sequence of Firmicute Strain S0AB, a Heterotrophic Iron/Sulfur-Oxidizing Extreme Acidophile.</title>
        <authorList>
            <person name="Vergara E."/>
            <person name="Pakostova E."/>
            <person name="Johnson D.B."/>
            <person name="Holmes D.S."/>
        </authorList>
    </citation>
    <scope>NUCLEOTIDE SEQUENCE</scope>
    <source>
        <strain evidence="21">S0AB</strain>
    </source>
</reference>
<keyword evidence="12" id="KW-0520">NAD</keyword>
<evidence type="ECO:0000256" key="18">
    <source>
        <dbReference type="RuleBase" id="RU000579"/>
    </source>
</evidence>
<dbReference type="Gene3D" id="3.30.360.10">
    <property type="entry name" value="Dihydrodipicolinate Reductase, domain 2"/>
    <property type="match status" value="1"/>
</dbReference>
<evidence type="ECO:0000256" key="5">
    <source>
        <dbReference type="ARBA" id="ARBA00013213"/>
    </source>
</evidence>
<dbReference type="Gene3D" id="3.30.70.260">
    <property type="match status" value="1"/>
</dbReference>
<dbReference type="FunFam" id="3.40.50.720:FF:000062">
    <property type="entry name" value="Homoserine dehydrogenase"/>
    <property type="match status" value="1"/>
</dbReference>
<dbReference type="RefSeq" id="WP_241712422.1">
    <property type="nucleotide sequence ID" value="NZ_JALBUF010000002.1"/>
</dbReference>
<dbReference type="NCBIfam" id="NF004976">
    <property type="entry name" value="PRK06349.1"/>
    <property type="match status" value="1"/>
</dbReference>
<accession>A0A9X2AE56</accession>
<feature type="active site" description="Proton donor" evidence="16">
    <location>
        <position position="204"/>
    </location>
</feature>
<evidence type="ECO:0000256" key="2">
    <source>
        <dbReference type="ARBA" id="ARBA00005056"/>
    </source>
</evidence>
<keyword evidence="10 17" id="KW-0521">NADP</keyword>
<evidence type="ECO:0000259" key="20">
    <source>
        <dbReference type="PROSITE" id="PS51671"/>
    </source>
</evidence>
<name>A0A9X2AE56_9BACL</name>
<dbReference type="InterPro" id="IPR005106">
    <property type="entry name" value="Asp/hSer_DH_NAD-bd"/>
</dbReference>
<feature type="domain" description="ACT" evidence="20">
    <location>
        <begin position="349"/>
        <end position="423"/>
    </location>
</feature>
<evidence type="ECO:0000256" key="16">
    <source>
        <dbReference type="PIRSR" id="PIRSR000098-1"/>
    </source>
</evidence>
<feature type="binding site" evidence="17">
    <location>
        <begin position="8"/>
        <end position="15"/>
    </location>
    <ligand>
        <name>NADP(+)</name>
        <dbReference type="ChEBI" id="CHEBI:58349"/>
    </ligand>
</feature>
<dbReference type="InterPro" id="IPR001342">
    <property type="entry name" value="HDH_cat"/>
</dbReference>
<dbReference type="FunFam" id="3.30.360.10:FF:000005">
    <property type="entry name" value="Homoserine dehydrogenase"/>
    <property type="match status" value="1"/>
</dbReference>
<dbReference type="InterPro" id="IPR016204">
    <property type="entry name" value="HDH"/>
</dbReference>
<evidence type="ECO:0000256" key="4">
    <source>
        <dbReference type="ARBA" id="ARBA00006753"/>
    </source>
</evidence>
<dbReference type="InterPro" id="IPR036291">
    <property type="entry name" value="NAD(P)-bd_dom_sf"/>
</dbReference>
<dbReference type="Proteomes" id="UP001139263">
    <property type="component" value="Unassembled WGS sequence"/>
</dbReference>
<dbReference type="AlphaFoldDB" id="A0A9X2AE56"/>
<evidence type="ECO:0000256" key="14">
    <source>
        <dbReference type="ARBA" id="ARBA00023167"/>
    </source>
</evidence>
<evidence type="ECO:0000256" key="17">
    <source>
        <dbReference type="PIRSR" id="PIRSR000098-2"/>
    </source>
</evidence>
<keyword evidence="7 18" id="KW-0028">Amino-acid biosynthesis</keyword>
<comment type="cofactor">
    <cofactor evidence="1">
        <name>a metal cation</name>
        <dbReference type="ChEBI" id="CHEBI:25213"/>
    </cofactor>
</comment>
<dbReference type="InterPro" id="IPR019811">
    <property type="entry name" value="HDH_CS"/>
</dbReference>
<comment type="pathway">
    <text evidence="2 18">Amino-acid biosynthesis; L-threonine biosynthesis; L-threonine from L-aspartate: step 3/5.</text>
</comment>
<keyword evidence="13" id="KW-0915">Sodium</keyword>
<dbReference type="InterPro" id="IPR045865">
    <property type="entry name" value="ACT-like_dom_sf"/>
</dbReference>
<protein>
    <recommendedName>
        <fullName evidence="6 18">Homoserine dehydrogenase</fullName>
        <ecNumber evidence="5 18">1.1.1.3</ecNumber>
    </recommendedName>
</protein>
<feature type="binding site" evidence="17">
    <location>
        <position position="189"/>
    </location>
    <ligand>
        <name>L-homoserine</name>
        <dbReference type="ChEBI" id="CHEBI:57476"/>
    </ligand>
</feature>
<dbReference type="PANTHER" id="PTHR43331:SF1">
    <property type="entry name" value="HOMOSERINE DEHYDROGENASE"/>
    <property type="match status" value="1"/>
</dbReference>
<feature type="binding site" evidence="17">
    <location>
        <position position="104"/>
    </location>
    <ligand>
        <name>NADPH</name>
        <dbReference type="ChEBI" id="CHEBI:57783"/>
    </ligand>
</feature>
<comment type="pathway">
    <text evidence="3 18">Amino-acid biosynthesis; L-methionine biosynthesis via de novo pathway; L-homoserine from L-aspartate: step 3/3.</text>
</comment>
<dbReference type="Gene3D" id="3.40.50.720">
    <property type="entry name" value="NAD(P)-binding Rossmann-like Domain"/>
    <property type="match status" value="1"/>
</dbReference>
<evidence type="ECO:0000313" key="22">
    <source>
        <dbReference type="Proteomes" id="UP001139263"/>
    </source>
</evidence>
<dbReference type="Pfam" id="PF00742">
    <property type="entry name" value="Homoserine_dh"/>
    <property type="match status" value="1"/>
</dbReference>
<dbReference type="GO" id="GO:0046872">
    <property type="term" value="F:metal ion binding"/>
    <property type="evidence" value="ECO:0007669"/>
    <property type="project" value="UniProtKB-KW"/>
</dbReference>